<dbReference type="EMBL" id="MUJZ01000240">
    <property type="protein sequence ID" value="OTF84189.1"/>
    <property type="molecule type" value="Genomic_DNA"/>
</dbReference>
<protein>
    <submittedName>
        <fullName evidence="1">Uncharacterized protein</fullName>
    </submittedName>
</protein>
<dbReference type="OrthoDB" id="289721at2759"/>
<sequence length="96" mass="10963">MDVLTREMIEFGLADSNQLIGAICKVAPFPFPRLAEMRDSYYYNISPFNASINQLKNGLVNMFNTSMQMLLEDEPHSRSSTDESVSWIDDQILLLN</sequence>
<gene>
    <name evidence="1" type="ORF">BLA29_014733</name>
</gene>
<keyword evidence="2" id="KW-1185">Reference proteome</keyword>
<proteinExistence type="predicted"/>
<evidence type="ECO:0000313" key="1">
    <source>
        <dbReference type="EMBL" id="OTF84189.1"/>
    </source>
</evidence>
<accession>A0A1Y3BT73</accession>
<organism evidence="1 2">
    <name type="scientific">Euroglyphus maynei</name>
    <name type="common">Mayne's house dust mite</name>
    <dbReference type="NCBI Taxonomy" id="6958"/>
    <lineage>
        <taxon>Eukaryota</taxon>
        <taxon>Metazoa</taxon>
        <taxon>Ecdysozoa</taxon>
        <taxon>Arthropoda</taxon>
        <taxon>Chelicerata</taxon>
        <taxon>Arachnida</taxon>
        <taxon>Acari</taxon>
        <taxon>Acariformes</taxon>
        <taxon>Sarcoptiformes</taxon>
        <taxon>Astigmata</taxon>
        <taxon>Psoroptidia</taxon>
        <taxon>Analgoidea</taxon>
        <taxon>Pyroglyphidae</taxon>
        <taxon>Pyroglyphinae</taxon>
        <taxon>Euroglyphus</taxon>
    </lineage>
</organism>
<evidence type="ECO:0000313" key="2">
    <source>
        <dbReference type="Proteomes" id="UP000194236"/>
    </source>
</evidence>
<reference evidence="1 2" key="1">
    <citation type="submission" date="2017-03" db="EMBL/GenBank/DDBJ databases">
        <title>Genome Survey of Euroglyphus maynei.</title>
        <authorList>
            <person name="Arlian L.G."/>
            <person name="Morgan M.S."/>
            <person name="Rider S.D."/>
        </authorList>
    </citation>
    <scope>NUCLEOTIDE SEQUENCE [LARGE SCALE GENOMIC DNA]</scope>
    <source>
        <strain evidence="1">Arlian Lab</strain>
        <tissue evidence="1">Whole body</tissue>
    </source>
</reference>
<dbReference type="Proteomes" id="UP000194236">
    <property type="component" value="Unassembled WGS sequence"/>
</dbReference>
<name>A0A1Y3BT73_EURMA</name>
<dbReference type="AlphaFoldDB" id="A0A1Y3BT73"/>
<comment type="caution">
    <text evidence="1">The sequence shown here is derived from an EMBL/GenBank/DDBJ whole genome shotgun (WGS) entry which is preliminary data.</text>
</comment>
<feature type="non-terminal residue" evidence="1">
    <location>
        <position position="96"/>
    </location>
</feature>